<dbReference type="InterPro" id="IPR012337">
    <property type="entry name" value="RNaseH-like_sf"/>
</dbReference>
<dbReference type="InterPro" id="IPR038717">
    <property type="entry name" value="Tc1-like_DDE_dom"/>
</dbReference>
<dbReference type="Gene3D" id="3.30.420.10">
    <property type="entry name" value="Ribonuclease H-like superfamily/Ribonuclease H"/>
    <property type="match status" value="1"/>
</dbReference>
<dbReference type="PANTHER" id="PTHR46564">
    <property type="entry name" value="TRANSPOSASE"/>
    <property type="match status" value="1"/>
</dbReference>
<reference evidence="2" key="1">
    <citation type="submission" date="2015-10" db="EMBL/GenBank/DDBJ databases">
        <authorList>
            <person name="Regsiter A."/>
            <person name="william w."/>
        </authorList>
    </citation>
    <scope>NUCLEOTIDE SEQUENCE</scope>
    <source>
        <strain evidence="2">Montdore</strain>
    </source>
</reference>
<dbReference type="SUPFAM" id="SSF53098">
    <property type="entry name" value="Ribonuclease H-like"/>
    <property type="match status" value="1"/>
</dbReference>
<feature type="domain" description="Tc1-like transposase DDE" evidence="1">
    <location>
        <begin position="48"/>
        <end position="108"/>
    </location>
</feature>
<feature type="non-terminal residue" evidence="2">
    <location>
        <position position="108"/>
    </location>
</feature>
<dbReference type="EMBL" id="LN890993">
    <property type="protein sequence ID" value="CUS12381.1"/>
    <property type="molecule type" value="Genomic_DNA"/>
</dbReference>
<evidence type="ECO:0000259" key="1">
    <source>
        <dbReference type="Pfam" id="PF13358"/>
    </source>
</evidence>
<feature type="non-terminal residue" evidence="2">
    <location>
        <position position="1"/>
    </location>
</feature>
<evidence type="ECO:0000313" key="2">
    <source>
        <dbReference type="EMBL" id="CUS12381.1"/>
    </source>
</evidence>
<dbReference type="AlphaFoldDB" id="A0A292Q018"/>
<evidence type="ECO:0000313" key="3">
    <source>
        <dbReference type="Proteomes" id="UP001412239"/>
    </source>
</evidence>
<dbReference type="PANTHER" id="PTHR46564:SF1">
    <property type="entry name" value="TRANSPOSASE"/>
    <property type="match status" value="1"/>
</dbReference>
<proteinExistence type="predicted"/>
<keyword evidence="3" id="KW-1185">Reference proteome</keyword>
<dbReference type="GO" id="GO:0003676">
    <property type="term" value="F:nucleic acid binding"/>
    <property type="evidence" value="ECO:0007669"/>
    <property type="project" value="InterPro"/>
</dbReference>
<organism evidence="2 3">
    <name type="scientific">Tuber aestivum</name>
    <name type="common">summer truffle</name>
    <dbReference type="NCBI Taxonomy" id="59557"/>
    <lineage>
        <taxon>Eukaryota</taxon>
        <taxon>Fungi</taxon>
        <taxon>Dikarya</taxon>
        <taxon>Ascomycota</taxon>
        <taxon>Pezizomycotina</taxon>
        <taxon>Pezizomycetes</taxon>
        <taxon>Pezizales</taxon>
        <taxon>Tuberaceae</taxon>
        <taxon>Tuber</taxon>
    </lineage>
</organism>
<sequence length="108" mass="12247">TQFVRNIRYSILPVLGIDGSLHVRLLKVCSFTCQSYEKFILQEVLPHMNCIPNADSVLVMDNTRIHKSQLVVKLATAAGIAVEFLPPYSPDTNPIEEAFSVYKAWLRR</sequence>
<accession>A0A292Q018</accession>
<dbReference type="InterPro" id="IPR036397">
    <property type="entry name" value="RNaseH_sf"/>
</dbReference>
<name>A0A292Q018_9PEZI</name>
<gene>
    <name evidence="2" type="ORF">GSTUAT00003515001</name>
</gene>
<dbReference type="Proteomes" id="UP001412239">
    <property type="component" value="Unassembled WGS sequence"/>
</dbReference>
<protein>
    <recommendedName>
        <fullName evidence="1">Tc1-like transposase DDE domain-containing protein</fullName>
    </recommendedName>
</protein>
<dbReference type="Pfam" id="PF13358">
    <property type="entry name" value="DDE_3"/>
    <property type="match status" value="1"/>
</dbReference>